<feature type="domain" description="Glycosyltransferase subfamily 4-like N-terminal" evidence="2">
    <location>
        <begin position="18"/>
        <end position="170"/>
    </location>
</feature>
<accession>A0A2H3KC92</accession>
<feature type="domain" description="Glycosyl transferase family 1" evidence="1">
    <location>
        <begin position="185"/>
        <end position="336"/>
    </location>
</feature>
<dbReference type="EMBL" id="PCMW01000034">
    <property type="protein sequence ID" value="PDS24912.1"/>
    <property type="molecule type" value="Genomic_DNA"/>
</dbReference>
<evidence type="ECO:0000259" key="2">
    <source>
        <dbReference type="Pfam" id="PF13439"/>
    </source>
</evidence>
<dbReference type="PANTHER" id="PTHR12526">
    <property type="entry name" value="GLYCOSYLTRANSFERASE"/>
    <property type="match status" value="1"/>
</dbReference>
<sequence length="360" mass="41411">MNNKQLRIVQLIDSLDAGGAERMAVNYADVLMSEIAFSGLVVTRKEGLLKSQLKSEISYLFLNRKRILDFFAIIKFLKFLNKNNINWIHAHSSSIFFAVMIKFLKPSIKIIWHDHFGQSEFLDTRKYFFLKIANYFVNRNIVVNQQLLHWHKKKFTKHDIYYLPNFVQLSKLIPSTTVLKGTIGKRIVCLANLRPQKNHFLIIEAAKLLRKSNPDWTFHLIGQDFEDDYSSSVQNVIKENNLEDTIFLYGSRKDILPILKQAAIGILTSNSEGLPLALLEYGSCSLPVIATKVGEIPNIIKHEDNGLLIMPGDVKHFYEMLVKLIHDKLLSNNLGNKLHFDILNNMSEAAIIKQYLLLLK</sequence>
<dbReference type="CDD" id="cd03811">
    <property type="entry name" value="GT4_GT28_WabH-like"/>
    <property type="match status" value="1"/>
</dbReference>
<proteinExistence type="predicted"/>
<dbReference type="GO" id="GO:0016757">
    <property type="term" value="F:glycosyltransferase activity"/>
    <property type="evidence" value="ECO:0007669"/>
    <property type="project" value="InterPro"/>
</dbReference>
<dbReference type="RefSeq" id="WP_097553941.1">
    <property type="nucleotide sequence ID" value="NZ_PCMW01000034.1"/>
</dbReference>
<organism evidence="3 4">
    <name type="scientific">Flavobacterium branchiophilum</name>
    <dbReference type="NCBI Taxonomy" id="55197"/>
    <lineage>
        <taxon>Bacteria</taxon>
        <taxon>Pseudomonadati</taxon>
        <taxon>Bacteroidota</taxon>
        <taxon>Flavobacteriia</taxon>
        <taxon>Flavobacteriales</taxon>
        <taxon>Flavobacteriaceae</taxon>
        <taxon>Flavobacterium</taxon>
    </lineage>
</organism>
<dbReference type="SUPFAM" id="SSF53756">
    <property type="entry name" value="UDP-Glycosyltransferase/glycogen phosphorylase"/>
    <property type="match status" value="1"/>
</dbReference>
<protein>
    <submittedName>
        <fullName evidence="3">Glycosyl transferase</fullName>
    </submittedName>
</protein>
<keyword evidence="3" id="KW-0808">Transferase</keyword>
<dbReference type="Pfam" id="PF13439">
    <property type="entry name" value="Glyco_transf_4"/>
    <property type="match status" value="1"/>
</dbReference>
<dbReference type="AlphaFoldDB" id="A0A2H3KC92"/>
<dbReference type="OrthoDB" id="823685at2"/>
<evidence type="ECO:0000313" key="4">
    <source>
        <dbReference type="Proteomes" id="UP000220828"/>
    </source>
</evidence>
<dbReference type="InterPro" id="IPR001296">
    <property type="entry name" value="Glyco_trans_1"/>
</dbReference>
<comment type="caution">
    <text evidence="3">The sequence shown here is derived from an EMBL/GenBank/DDBJ whole genome shotgun (WGS) entry which is preliminary data.</text>
</comment>
<evidence type="ECO:0000313" key="3">
    <source>
        <dbReference type="EMBL" id="PDS24912.1"/>
    </source>
</evidence>
<dbReference type="InterPro" id="IPR028098">
    <property type="entry name" value="Glyco_trans_4-like_N"/>
</dbReference>
<reference evidence="3 4" key="1">
    <citation type="submission" date="2017-09" db="EMBL/GenBank/DDBJ databases">
        <title>Whole genomes of Flavobacteriaceae.</title>
        <authorList>
            <person name="Stine C."/>
            <person name="Li C."/>
            <person name="Tadesse D."/>
        </authorList>
    </citation>
    <scope>NUCLEOTIDE SEQUENCE [LARGE SCALE GENOMIC DNA]</scope>
    <source>
        <strain evidence="3 4">ATCC 35036</strain>
    </source>
</reference>
<dbReference type="Proteomes" id="UP000220828">
    <property type="component" value="Unassembled WGS sequence"/>
</dbReference>
<dbReference type="Pfam" id="PF00534">
    <property type="entry name" value="Glycos_transf_1"/>
    <property type="match status" value="1"/>
</dbReference>
<dbReference type="Gene3D" id="3.40.50.2000">
    <property type="entry name" value="Glycogen Phosphorylase B"/>
    <property type="match status" value="2"/>
</dbReference>
<name>A0A2H3KC92_9FLAO</name>
<gene>
    <name evidence="3" type="ORF">B0A77_06555</name>
</gene>
<evidence type="ECO:0000259" key="1">
    <source>
        <dbReference type="Pfam" id="PF00534"/>
    </source>
</evidence>